<keyword evidence="2" id="KW-0489">Methyltransferase</keyword>
<dbReference type="PROSITE" id="PS00092">
    <property type="entry name" value="N6_MTASE"/>
    <property type="match status" value="1"/>
</dbReference>
<reference evidence="7" key="1">
    <citation type="journal article" date="2011" name="Environ. Microbiol.">
        <title>Genomic insights into the metabolic potential of the polycyclic aromatic hydrocarbon degrading sulfate-reducing Deltaproteobacterium N47.</title>
        <authorList>
            <person name="Bergmann F."/>
            <person name="Selesi D."/>
            <person name="Weinmaier T."/>
            <person name="Tischler P."/>
            <person name="Rattei T."/>
            <person name="Meckenstock R.U."/>
        </authorList>
    </citation>
    <scope>NUCLEOTIDE SEQUENCE</scope>
</reference>
<dbReference type="InterPro" id="IPR050953">
    <property type="entry name" value="N4_N6_ade-DNA_methylase"/>
</dbReference>
<evidence type="ECO:0000256" key="3">
    <source>
        <dbReference type="ARBA" id="ARBA00022679"/>
    </source>
</evidence>
<dbReference type="PRINTS" id="PR00507">
    <property type="entry name" value="N12N6MTFRASE"/>
</dbReference>
<evidence type="ECO:0000313" key="7">
    <source>
        <dbReference type="EMBL" id="CBX30033.1"/>
    </source>
</evidence>
<accession>E1YII6</accession>
<protein>
    <recommendedName>
        <fullName evidence="6">DNA methylase adenine-specific domain-containing protein</fullName>
    </recommendedName>
</protein>
<comment type="similarity">
    <text evidence="1">Belongs to the N(4)/N(6)-methyltransferase family.</text>
</comment>
<name>E1YII6_9BACT</name>
<dbReference type="InterPro" id="IPR003356">
    <property type="entry name" value="DNA_methylase_A-5"/>
</dbReference>
<dbReference type="AlphaFoldDB" id="E1YII6"/>
<dbReference type="InterPro" id="IPR002052">
    <property type="entry name" value="DNA_methylase_N6_adenine_CS"/>
</dbReference>
<proteinExistence type="inferred from homology"/>
<dbReference type="PANTHER" id="PTHR33841">
    <property type="entry name" value="DNA METHYLTRANSFERASE YEEA-RELATED"/>
    <property type="match status" value="1"/>
</dbReference>
<dbReference type="SUPFAM" id="SSF53335">
    <property type="entry name" value="S-adenosyl-L-methionine-dependent methyltransferases"/>
    <property type="match status" value="1"/>
</dbReference>
<evidence type="ECO:0000256" key="5">
    <source>
        <dbReference type="ARBA" id="ARBA00022747"/>
    </source>
</evidence>
<dbReference type="REBASE" id="35269">
    <property type="entry name" value="DspN47ORF28420P"/>
</dbReference>
<dbReference type="GO" id="GO:0008170">
    <property type="term" value="F:N-methyltransferase activity"/>
    <property type="evidence" value="ECO:0007669"/>
    <property type="project" value="InterPro"/>
</dbReference>
<dbReference type="GO" id="GO:0009007">
    <property type="term" value="F:site-specific DNA-methyltransferase (adenine-specific) activity"/>
    <property type="evidence" value="ECO:0007669"/>
    <property type="project" value="UniProtKB-EC"/>
</dbReference>
<dbReference type="GO" id="GO:0003677">
    <property type="term" value="F:DNA binding"/>
    <property type="evidence" value="ECO:0007669"/>
    <property type="project" value="InterPro"/>
</dbReference>
<gene>
    <name evidence="7" type="ORF">N47_D28420</name>
</gene>
<dbReference type="GO" id="GO:0009307">
    <property type="term" value="P:DNA restriction-modification system"/>
    <property type="evidence" value="ECO:0007669"/>
    <property type="project" value="UniProtKB-KW"/>
</dbReference>
<evidence type="ECO:0000256" key="1">
    <source>
        <dbReference type="ARBA" id="ARBA00006594"/>
    </source>
</evidence>
<evidence type="ECO:0000259" key="6">
    <source>
        <dbReference type="Pfam" id="PF02384"/>
    </source>
</evidence>
<dbReference type="InterPro" id="IPR029063">
    <property type="entry name" value="SAM-dependent_MTases_sf"/>
</dbReference>
<sequence length="1032" mass="118291">MRDLLNYLEYSNSSFFITGSSFNKYPAYSHSFRLAQEKCGLEGVFTLKGSDVNLPLGRNILPLVYVCKANSEAEATKFHKLIWNQNIVPFFIVETPKCFRLYPGFKFDTRTGMAKDQSLLEIAKTANAVLANLADFRATSINNGAMWSKWGEEVTPDKRVDTKLLNSLKNLSAWLQEHNMPRNAAHALIGKYVYLHYLKDRDILSYRKLSQWGIAEESVFGRNATLEGFYSVTDQLDQWLNGTVFPIPDNGPGVPSAEHIKMVASTFLGDDPNGQMHLDFKAYDFQHIPIETLSMVYQQFLHTEGKGRGQGAFYTPIHLVNFILDELDTKRPLQKGMTVLDPACGSGAFLVQCFRRLIEREAIKSPNKKLSPFTLRELLTDHIWGVEVDEDACGVTELSLILTLLDYVDPPDLEKPEYKKFQLPPLRDKNIFYCNQGFFDPESKWQSAKHRKGYDWIVGNPPWKKLNSEKMDNGDKYAIEWIRKNTQRFPVSSNQIAEAFAWEASQYLSAYGLFGMLLPAGTLFKTNGKKFREKFFSTLRVWCVVNFANLRHLLFQDAVNPAAAFFYSNINEINEDLSQIITFAPFAVNQLTRFEAEKQKHNKLWTVLVNADEIKEIPWTEAATGDSLPWKIAMWGSHRDRFLIHSLAKLFPSLLKFKEKHDLSIHEGLQLRTSKANEPVEYLKEVERRKELNINALKSLEEIYAFPKHALKPIEPNRAFVRKGRGKIPLQICYPPHIIISAARKFAVFSNEFIVVPPRQVGISGKPSQVDFLKALALYLNSDFVLYHQFLVSTYWGVERDRPDKSDLESLPIPLDALSPIDLSSWAQLYDELADATLNNYSKSESPLFDGHQKIRNISVLKQQLNDNVYALLDISETEKWLINDLLFVRKKLNEGKLAIEATKPANRDDINKYAKALKTELDNFLDAEIKDQHRITVYYNSHVAIIKIEHPGNTPAGAVTVLDIENRSVDAAFDELKSNLLSRHGQWIYFNRNLKIYEGRTTYFVKPRERLCWLRSQALLDADEFIAEKLT</sequence>
<dbReference type="EMBL" id="FR695874">
    <property type="protein sequence ID" value="CBX30033.1"/>
    <property type="molecule type" value="Genomic_DNA"/>
</dbReference>
<dbReference type="Pfam" id="PF02384">
    <property type="entry name" value="N6_Mtase"/>
    <property type="match status" value="1"/>
</dbReference>
<evidence type="ECO:0000256" key="4">
    <source>
        <dbReference type="ARBA" id="ARBA00022691"/>
    </source>
</evidence>
<evidence type="ECO:0000256" key="2">
    <source>
        <dbReference type="ARBA" id="ARBA00022603"/>
    </source>
</evidence>
<feature type="domain" description="DNA methylase adenine-specific" evidence="6">
    <location>
        <begin position="292"/>
        <end position="549"/>
    </location>
</feature>
<organism evidence="7">
    <name type="scientific">uncultured Desulfobacterium sp</name>
    <dbReference type="NCBI Taxonomy" id="201089"/>
    <lineage>
        <taxon>Bacteria</taxon>
        <taxon>Pseudomonadati</taxon>
        <taxon>Thermodesulfobacteriota</taxon>
        <taxon>Desulfobacteria</taxon>
        <taxon>Desulfobacterales</taxon>
        <taxon>Desulfobacteriaceae</taxon>
        <taxon>Desulfobacterium</taxon>
        <taxon>environmental samples</taxon>
    </lineage>
</organism>
<dbReference type="GO" id="GO:0032259">
    <property type="term" value="P:methylation"/>
    <property type="evidence" value="ECO:0007669"/>
    <property type="project" value="UniProtKB-KW"/>
</dbReference>
<keyword evidence="3" id="KW-0808">Transferase</keyword>
<dbReference type="Gene3D" id="3.40.50.150">
    <property type="entry name" value="Vaccinia Virus protein VP39"/>
    <property type="match status" value="1"/>
</dbReference>
<keyword evidence="4" id="KW-0949">S-adenosyl-L-methionine</keyword>
<dbReference type="PANTHER" id="PTHR33841:SF5">
    <property type="entry name" value="DNA METHYLASE (MODIFICATION METHYLASE) (METHYLTRANSFERASE)-RELATED"/>
    <property type="match status" value="1"/>
</dbReference>
<keyword evidence="5" id="KW-0680">Restriction system</keyword>